<dbReference type="HOGENOM" id="CLU_046693_2_0_6"/>
<evidence type="ECO:0000259" key="1">
    <source>
        <dbReference type="Pfam" id="PF13304"/>
    </source>
</evidence>
<dbReference type="PANTHER" id="PTHR40396:SF1">
    <property type="entry name" value="ATPASE AAA-TYPE CORE DOMAIN-CONTAINING PROTEIN"/>
    <property type="match status" value="1"/>
</dbReference>
<reference evidence="2 3" key="1">
    <citation type="journal article" date="2009" name="Genome Biol.">
        <title>Genomic and genetic analyses of diversity and plant interactions of Pseudomonas fluorescens.</title>
        <authorList>
            <person name="Silby M.W."/>
            <person name="Cerdeno-Tarraga A.M."/>
            <person name="Vernikos G.S."/>
            <person name="Giddens S.R."/>
            <person name="Jackson R.W."/>
            <person name="Preston G.M."/>
            <person name="Zhang X.X."/>
            <person name="Moon C.D."/>
            <person name="Gehrig S.M."/>
            <person name="Godfrey S.A."/>
            <person name="Knight C.G."/>
            <person name="Malone J.G."/>
            <person name="Robinson Z."/>
            <person name="Spiers A.J."/>
            <person name="Harris S."/>
            <person name="Challis G.L."/>
            <person name="Yaxley A.M."/>
            <person name="Harris D."/>
            <person name="Seeger K."/>
            <person name="Murphy L."/>
            <person name="Rutter S."/>
            <person name="Squares R."/>
            <person name="Quail M.A."/>
            <person name="Saunders E."/>
            <person name="Mavromatis K."/>
            <person name="Brettin T.S."/>
            <person name="Bentley S.D."/>
            <person name="Hothersall J."/>
            <person name="Stephens E."/>
            <person name="Thomas C.M."/>
            <person name="Parkhill J."/>
            <person name="Levy S.B."/>
            <person name="Rainey P.B."/>
            <person name="Thomson N.R."/>
        </authorList>
    </citation>
    <scope>NUCLEOTIDE SEQUENCE [LARGE SCALE GENOMIC DNA]</scope>
    <source>
        <strain evidence="2 3">Pf0-1</strain>
    </source>
</reference>
<gene>
    <name evidence="2" type="ordered locus">Pfl01_1041</name>
</gene>
<dbReference type="PANTHER" id="PTHR40396">
    <property type="entry name" value="ATPASE-LIKE PROTEIN"/>
    <property type="match status" value="1"/>
</dbReference>
<organism evidence="2 3">
    <name type="scientific">Pseudomonas fluorescens (strain Pf0-1)</name>
    <dbReference type="NCBI Taxonomy" id="205922"/>
    <lineage>
        <taxon>Bacteria</taxon>
        <taxon>Pseudomonadati</taxon>
        <taxon>Pseudomonadota</taxon>
        <taxon>Gammaproteobacteria</taxon>
        <taxon>Pseudomonadales</taxon>
        <taxon>Pseudomonadaceae</taxon>
        <taxon>Pseudomonas</taxon>
    </lineage>
</organism>
<evidence type="ECO:0000313" key="2">
    <source>
        <dbReference type="EMBL" id="ABA72784.1"/>
    </source>
</evidence>
<dbReference type="eggNOG" id="COG1106">
    <property type="taxonomic scope" value="Bacteria"/>
</dbReference>
<sequence>MCKKTALRLKNSYIQFNFSHEVQVFYMLIEFSVSNYRSFREKQTLSMVATPRLSKKRNVFKPFVDGEKLPNLLKVAAIYGPNASGKSSLIQALGVVTELLSITPTADNKGLPVKAFRFDPELADLPSNFEYNFIKNGLRYQFVLGVTEKRIVEERLTSYPKGKESLLYSRELTSKGERYIFGEGLEGGKEVHEAWRRLTSPKTLFIAQSVANSSEELRQLREPFEWFKTTLWSIEQDSMLRWSTASIRILKKVPRFTEHLEQFLRDVDIPVSNIEFEDSVAETALMKASEALSAENVFGGDQNDKTTLTHTTLLGSAEFDFSEESGGTKNLIGFWLPWTTMNFRSDSEGGILAVDELDSSLHPEIVADLIEKHLDRKIDSQLIFTTHDTHLMNAKVLRRDQFWITERDENGATKLFSIHDFEGREGEDVEKRYFEGRYRGLPLIRRK</sequence>
<protein>
    <submittedName>
        <fullName evidence="2">Putative abortive infection protein</fullName>
    </submittedName>
</protein>
<dbReference type="Gene3D" id="3.40.50.300">
    <property type="entry name" value="P-loop containing nucleotide triphosphate hydrolases"/>
    <property type="match status" value="1"/>
</dbReference>
<feature type="domain" description="ATPase AAA-type core" evidence="1">
    <location>
        <begin position="75"/>
        <end position="393"/>
    </location>
</feature>
<dbReference type="EMBL" id="CP000094">
    <property type="protein sequence ID" value="ABA72784.1"/>
    <property type="molecule type" value="Genomic_DNA"/>
</dbReference>
<evidence type="ECO:0000313" key="3">
    <source>
        <dbReference type="Proteomes" id="UP000002704"/>
    </source>
</evidence>
<dbReference type="SUPFAM" id="SSF52540">
    <property type="entry name" value="P-loop containing nucleoside triphosphate hydrolases"/>
    <property type="match status" value="1"/>
</dbReference>
<proteinExistence type="predicted"/>
<dbReference type="InterPro" id="IPR003959">
    <property type="entry name" value="ATPase_AAA_core"/>
</dbReference>
<dbReference type="AlphaFoldDB" id="Q3KHH2"/>
<dbReference type="KEGG" id="pfo:Pfl01_1041"/>
<dbReference type="Pfam" id="PF13304">
    <property type="entry name" value="AAA_21"/>
    <property type="match status" value="1"/>
</dbReference>
<dbReference type="Proteomes" id="UP000002704">
    <property type="component" value="Chromosome"/>
</dbReference>
<name>Q3KHH2_PSEPF</name>
<accession>Q3KHH2</accession>
<dbReference type="InterPro" id="IPR027417">
    <property type="entry name" value="P-loop_NTPase"/>
</dbReference>
<dbReference type="GO" id="GO:0005524">
    <property type="term" value="F:ATP binding"/>
    <property type="evidence" value="ECO:0007669"/>
    <property type="project" value="InterPro"/>
</dbReference>
<dbReference type="GO" id="GO:0016887">
    <property type="term" value="F:ATP hydrolysis activity"/>
    <property type="evidence" value="ECO:0007669"/>
    <property type="project" value="InterPro"/>
</dbReference>